<dbReference type="CDD" id="cd00683">
    <property type="entry name" value="Trans_IPPS_HH"/>
    <property type="match status" value="1"/>
</dbReference>
<dbReference type="InterPro" id="IPR044843">
    <property type="entry name" value="Trans_IPPS_bact-type"/>
</dbReference>
<protein>
    <submittedName>
        <fullName evidence="1">Squalene synthase</fullName>
        <ecNumber evidence="1">2.5.1.32</ecNumber>
    </submittedName>
</protein>
<dbReference type="InterPro" id="IPR002060">
    <property type="entry name" value="Squ/phyt_synthse"/>
</dbReference>
<dbReference type="NCBIfam" id="TIGR03464">
    <property type="entry name" value="HpnC"/>
    <property type="match status" value="1"/>
</dbReference>
<dbReference type="SFLD" id="SFLDG01018">
    <property type="entry name" value="Squalene/Phytoene_Synthase_Lik"/>
    <property type="match status" value="1"/>
</dbReference>
<organism evidence="1 2">
    <name type="scientific">Sulfuricella denitrificans (strain DSM 22764 / NBRC 105220 / skB26)</name>
    <dbReference type="NCBI Taxonomy" id="1163617"/>
    <lineage>
        <taxon>Bacteria</taxon>
        <taxon>Pseudomonadati</taxon>
        <taxon>Pseudomonadota</taxon>
        <taxon>Betaproteobacteria</taxon>
        <taxon>Nitrosomonadales</taxon>
        <taxon>Sulfuricellaceae</taxon>
        <taxon>Sulfuricella</taxon>
    </lineage>
</organism>
<evidence type="ECO:0000313" key="2">
    <source>
        <dbReference type="Proteomes" id="UP000015559"/>
    </source>
</evidence>
<reference evidence="1 2" key="1">
    <citation type="journal article" date="2012" name="Appl. Environ. Microbiol.">
        <title>Draft genome sequence of a psychrotolerant sulfur-oxidizing bacterium, Sulfuricella denitrificans skB26, and proteomic insights into cold adaptation.</title>
        <authorList>
            <person name="Watanabe T."/>
            <person name="Kojima H."/>
            <person name="Fukui M."/>
        </authorList>
    </citation>
    <scope>NUCLEOTIDE SEQUENCE [LARGE SCALE GENOMIC DNA]</scope>
    <source>
        <strain evidence="2">skB26</strain>
    </source>
</reference>
<dbReference type="RefSeq" id="WP_009204780.1">
    <property type="nucleotide sequence ID" value="NC_022357.1"/>
</dbReference>
<dbReference type="STRING" id="1163617.SCD_n01776"/>
<keyword evidence="2" id="KW-1185">Reference proteome</keyword>
<evidence type="ECO:0000313" key="1">
    <source>
        <dbReference type="EMBL" id="BAN35588.1"/>
    </source>
</evidence>
<dbReference type="eggNOG" id="COG1562">
    <property type="taxonomic scope" value="Bacteria"/>
</dbReference>
<dbReference type="Gene3D" id="1.10.600.10">
    <property type="entry name" value="Farnesyl Diphosphate Synthase"/>
    <property type="match status" value="1"/>
</dbReference>
<dbReference type="InterPro" id="IPR033904">
    <property type="entry name" value="Trans_IPPS_HH"/>
</dbReference>
<dbReference type="SFLD" id="SFLDG01212">
    <property type="entry name" value="Phytoene_synthase_like"/>
    <property type="match status" value="1"/>
</dbReference>
<dbReference type="InterPro" id="IPR008949">
    <property type="entry name" value="Isoprenoid_synthase_dom_sf"/>
</dbReference>
<dbReference type="SUPFAM" id="SSF48576">
    <property type="entry name" value="Terpenoid synthases"/>
    <property type="match status" value="1"/>
</dbReference>
<sequence length="270" mass="31081">MPQHYENFPVASFLLPKHLRRPISVIYAFARTADDFADEGDLDDDARLALLDGFRDELDKIEAGLPPAISLFHEIKEIIDLHQLPLQPFYDLLDAFSQDVVKKRYAHFSEVMDYCQRSANPVGLLLLHLYGAATERNISYSNAICSSLQLINFLQDIAIDYHDKDRIYLPQDELAKYRISETQIARGDNSGLWKPFMQFQIERTRKLLQAGAPLGSVLRGRIGLEMRMIIMGGETILRKLHKSDGDIFNDRPLIKPGDWIFMLYRALRKK</sequence>
<dbReference type="KEGG" id="sdr:SCD_n01776"/>
<keyword evidence="1" id="KW-0808">Transferase</keyword>
<dbReference type="GO" id="GO:0051996">
    <property type="term" value="F:squalene synthase [NAD(P)H] activity"/>
    <property type="evidence" value="ECO:0007669"/>
    <property type="project" value="InterPro"/>
</dbReference>
<dbReference type="Pfam" id="PF00494">
    <property type="entry name" value="SQS_PSY"/>
    <property type="match status" value="1"/>
</dbReference>
<dbReference type="HOGENOM" id="CLU_037269_0_1_4"/>
<accession>S6ACH7</accession>
<dbReference type="Proteomes" id="UP000015559">
    <property type="component" value="Chromosome"/>
</dbReference>
<dbReference type="OrthoDB" id="9807580at2"/>
<name>S6ACH7_SULDS</name>
<dbReference type="SFLD" id="SFLDS00005">
    <property type="entry name" value="Isoprenoid_Synthase_Type_I"/>
    <property type="match status" value="1"/>
</dbReference>
<dbReference type="EC" id="2.5.1.32" evidence="1"/>
<dbReference type="PANTHER" id="PTHR31480">
    <property type="entry name" value="BIFUNCTIONAL LYCOPENE CYCLASE/PHYTOENE SYNTHASE"/>
    <property type="match status" value="1"/>
</dbReference>
<proteinExistence type="predicted"/>
<dbReference type="GO" id="GO:0004311">
    <property type="term" value="F:geranylgeranyl diphosphate synthase activity"/>
    <property type="evidence" value="ECO:0007669"/>
    <property type="project" value="InterPro"/>
</dbReference>
<dbReference type="InterPro" id="IPR017827">
    <property type="entry name" value="HSQ_synthase_HpnC"/>
</dbReference>
<dbReference type="AlphaFoldDB" id="S6ACH7"/>
<gene>
    <name evidence="1" type="ORF">SCD_n01776</name>
</gene>
<dbReference type="EMBL" id="AP013066">
    <property type="protein sequence ID" value="BAN35588.1"/>
    <property type="molecule type" value="Genomic_DNA"/>
</dbReference>
<dbReference type="GO" id="GO:0016114">
    <property type="term" value="P:terpenoid biosynthetic process"/>
    <property type="evidence" value="ECO:0007669"/>
    <property type="project" value="UniProtKB-ARBA"/>
</dbReference>